<keyword evidence="2" id="KW-1185">Reference proteome</keyword>
<sequence>MSEPSIIFQDSETNLTLIYPQALHKQKFGNKKMNLKTDDMVIKFDAHFNFYFPMDYHKDQSPCGFDFMKILTHEVLHGLGVYSSLKELNPHLISPQQAIRNIKARNVTVYENDFLITLFDRNVVAGKTNLSFVSFAKQLRDFGPIVTDDNQDLELIIYNYPHHRVLKGLYEASKNQLYFRTLTNQKVPLVPSSFFSFKPPSHLDESTYANTKDESMVAGSFSGTGLHELFNRDERWTTSPFGPAALEILATLGYKLNPNPSYEDSLQSFYAQYRKLPHDQTDSFLFRISPWKYFCLHMVF</sequence>
<evidence type="ECO:0000313" key="2">
    <source>
        <dbReference type="Proteomes" id="UP001165960"/>
    </source>
</evidence>
<name>A0ACC2RN69_9FUNG</name>
<dbReference type="EMBL" id="QTSX02007109">
    <property type="protein sequence ID" value="KAJ9051519.1"/>
    <property type="molecule type" value="Genomic_DNA"/>
</dbReference>
<gene>
    <name evidence="1" type="ORF">DSO57_1003870</name>
</gene>
<comment type="caution">
    <text evidence="1">The sequence shown here is derived from an EMBL/GenBank/DDBJ whole genome shotgun (WGS) entry which is preliminary data.</text>
</comment>
<reference evidence="1" key="1">
    <citation type="submission" date="2022-04" db="EMBL/GenBank/DDBJ databases">
        <title>Genome of the entomopathogenic fungus Entomophthora muscae.</title>
        <authorList>
            <person name="Elya C."/>
            <person name="Lovett B.R."/>
            <person name="Lee E."/>
            <person name="Macias A.M."/>
            <person name="Hajek A.E."/>
            <person name="De Bivort B.L."/>
            <person name="Kasson M.T."/>
            <person name="De Fine Licht H.H."/>
            <person name="Stajich J.E."/>
        </authorList>
    </citation>
    <scope>NUCLEOTIDE SEQUENCE</scope>
    <source>
        <strain evidence="1">Berkeley</strain>
    </source>
</reference>
<protein>
    <submittedName>
        <fullName evidence="1">Uncharacterized protein</fullName>
    </submittedName>
</protein>
<dbReference type="Proteomes" id="UP001165960">
    <property type="component" value="Unassembled WGS sequence"/>
</dbReference>
<organism evidence="1 2">
    <name type="scientific">Entomophthora muscae</name>
    <dbReference type="NCBI Taxonomy" id="34485"/>
    <lineage>
        <taxon>Eukaryota</taxon>
        <taxon>Fungi</taxon>
        <taxon>Fungi incertae sedis</taxon>
        <taxon>Zoopagomycota</taxon>
        <taxon>Entomophthoromycotina</taxon>
        <taxon>Entomophthoromycetes</taxon>
        <taxon>Entomophthorales</taxon>
        <taxon>Entomophthoraceae</taxon>
        <taxon>Entomophthora</taxon>
    </lineage>
</organism>
<proteinExistence type="predicted"/>
<accession>A0ACC2RN69</accession>
<evidence type="ECO:0000313" key="1">
    <source>
        <dbReference type="EMBL" id="KAJ9051519.1"/>
    </source>
</evidence>